<protein>
    <submittedName>
        <fullName evidence="1">Uncharacterized protein</fullName>
    </submittedName>
</protein>
<accession>A0ABR2C8X6</accession>
<reference evidence="1 2" key="1">
    <citation type="journal article" date="2024" name="G3 (Bethesda)">
        <title>Genome assembly of Hibiscus sabdariffa L. provides insights into metabolisms of medicinal natural products.</title>
        <authorList>
            <person name="Kim T."/>
        </authorList>
    </citation>
    <scope>NUCLEOTIDE SEQUENCE [LARGE SCALE GENOMIC DNA]</scope>
    <source>
        <strain evidence="1">TK-2024</strain>
        <tissue evidence="1">Old leaves</tissue>
    </source>
</reference>
<dbReference type="EMBL" id="JBBPBM010000062">
    <property type="protein sequence ID" value="KAK8515873.1"/>
    <property type="molecule type" value="Genomic_DNA"/>
</dbReference>
<evidence type="ECO:0000313" key="2">
    <source>
        <dbReference type="Proteomes" id="UP001472677"/>
    </source>
</evidence>
<sequence>MISSSKIKYVDFYRKIPRELTEASLSGAGLSIIAAFAMERGILHEVKQSKDIKTDKPGSCYVCIIIGYYEGGDMSISNWRLALCLSEIVTFHVVHLFVETKNQTLLSRVADP</sequence>
<name>A0ABR2C8X6_9ROSI</name>
<proteinExistence type="predicted"/>
<dbReference type="Proteomes" id="UP001472677">
    <property type="component" value="Unassembled WGS sequence"/>
</dbReference>
<organism evidence="1 2">
    <name type="scientific">Hibiscus sabdariffa</name>
    <name type="common">roselle</name>
    <dbReference type="NCBI Taxonomy" id="183260"/>
    <lineage>
        <taxon>Eukaryota</taxon>
        <taxon>Viridiplantae</taxon>
        <taxon>Streptophyta</taxon>
        <taxon>Embryophyta</taxon>
        <taxon>Tracheophyta</taxon>
        <taxon>Spermatophyta</taxon>
        <taxon>Magnoliopsida</taxon>
        <taxon>eudicotyledons</taxon>
        <taxon>Gunneridae</taxon>
        <taxon>Pentapetalae</taxon>
        <taxon>rosids</taxon>
        <taxon>malvids</taxon>
        <taxon>Malvales</taxon>
        <taxon>Malvaceae</taxon>
        <taxon>Malvoideae</taxon>
        <taxon>Hibiscus</taxon>
    </lineage>
</organism>
<evidence type="ECO:0000313" key="1">
    <source>
        <dbReference type="EMBL" id="KAK8515873.1"/>
    </source>
</evidence>
<keyword evidence="2" id="KW-1185">Reference proteome</keyword>
<comment type="caution">
    <text evidence="1">The sequence shown here is derived from an EMBL/GenBank/DDBJ whole genome shotgun (WGS) entry which is preliminary data.</text>
</comment>
<gene>
    <name evidence="1" type="ORF">V6N12_016179</name>
</gene>